<evidence type="ECO:0000259" key="13">
    <source>
        <dbReference type="Pfam" id="PF02771"/>
    </source>
</evidence>
<dbReference type="SUPFAM" id="SSF47203">
    <property type="entry name" value="Acyl-CoA dehydrogenase C-terminal domain-like"/>
    <property type="match status" value="1"/>
</dbReference>
<evidence type="ECO:0000256" key="7">
    <source>
        <dbReference type="ARBA" id="ARBA00037085"/>
    </source>
</evidence>
<evidence type="ECO:0000256" key="8">
    <source>
        <dbReference type="ARBA" id="ARBA00040394"/>
    </source>
</evidence>
<keyword evidence="5 10" id="KW-0274">FAD</keyword>
<comment type="caution">
    <text evidence="14">The sequence shown here is derived from an EMBL/GenBank/DDBJ whole genome shotgun (WGS) entry which is preliminary data.</text>
</comment>
<dbReference type="GO" id="GO:0033539">
    <property type="term" value="P:fatty acid beta-oxidation using acyl-CoA dehydrogenase"/>
    <property type="evidence" value="ECO:0007669"/>
    <property type="project" value="TreeGrafter"/>
</dbReference>
<comment type="function">
    <text evidence="7">Catalyzes the dehydrogenation at the alpha-beta position of ACP-bound acyl chains. This results in the introduction of a double bond in the lipidic chain, which is further transferred to the epsilon-amino group of lysine residue in the mycobactin core by MbtK.</text>
</comment>
<evidence type="ECO:0000256" key="9">
    <source>
        <dbReference type="ARBA" id="ARBA00042660"/>
    </source>
</evidence>
<dbReference type="Gene3D" id="1.10.540.10">
    <property type="entry name" value="Acyl-CoA dehydrogenase/oxidase, N-terminal domain"/>
    <property type="match status" value="1"/>
</dbReference>
<reference evidence="14 15" key="1">
    <citation type="submission" date="2020-07" db="EMBL/GenBank/DDBJ databases">
        <title>Sequencing the genomes of 1000 actinobacteria strains.</title>
        <authorList>
            <person name="Klenk H.-P."/>
        </authorList>
    </citation>
    <scope>NUCLEOTIDE SEQUENCE [LARGE SCALE GENOMIC DNA]</scope>
    <source>
        <strain evidence="14 15">DSM 18448</strain>
    </source>
</reference>
<evidence type="ECO:0000256" key="1">
    <source>
        <dbReference type="ARBA" id="ARBA00001974"/>
    </source>
</evidence>
<dbReference type="AlphaFoldDB" id="A0A852ZWI2"/>
<comment type="similarity">
    <text evidence="3 10">Belongs to the acyl-CoA dehydrogenase family.</text>
</comment>
<feature type="domain" description="Acyl-CoA dehydrogenase/oxidase C-terminal" evidence="11">
    <location>
        <begin position="230"/>
        <end position="379"/>
    </location>
</feature>
<dbReference type="GO" id="GO:0050660">
    <property type="term" value="F:flavin adenine dinucleotide binding"/>
    <property type="evidence" value="ECO:0007669"/>
    <property type="project" value="InterPro"/>
</dbReference>
<name>A0A852ZWI2_9ACTN</name>
<evidence type="ECO:0000259" key="12">
    <source>
        <dbReference type="Pfam" id="PF02770"/>
    </source>
</evidence>
<comment type="cofactor">
    <cofactor evidence="1 10">
        <name>FAD</name>
        <dbReference type="ChEBI" id="CHEBI:57692"/>
    </cofactor>
</comment>
<dbReference type="Pfam" id="PF02770">
    <property type="entry name" value="Acyl-CoA_dh_M"/>
    <property type="match status" value="1"/>
</dbReference>
<sequence>MRAHGYFDADHDAFRESFRTFCAREVVPRQPGWDKAGLVDRDVWLAAGRQGFLVPAADEAYGGLGVTDLRYEQVMVEELAAVHESGFGLGLHNGVVAPYLLHAATRSQKRRFLTRAITGEAVLAIAITEPEAGSDAAALRTRAVEDGDHWVLDGAKTFISNGITADLVLVAARTEPDRRHGIGLFVVESGTPGFTRGRKLDKLGLRTQDTAELYFDGCRVPKENVLGHPGEGFVQLTRQFAQERLVVAMSAVASAEVALRDTIAYVRERQAFGRPLSAFQDTRFRLASLRTEVDVAQAYVDQCVLAANAGALDAPSAAQAKLFATEMLGRVVDDCVQMHGGYGYMWEYPICRAYADARVQRIYAGTSEIMKDIISRAMLGQVSKGAADPSGE</sequence>
<dbReference type="InterPro" id="IPR013786">
    <property type="entry name" value="AcylCoA_DH/ox_N"/>
</dbReference>
<gene>
    <name evidence="14" type="ORF">F4554_006297</name>
</gene>
<evidence type="ECO:0000256" key="10">
    <source>
        <dbReference type="RuleBase" id="RU362125"/>
    </source>
</evidence>
<keyword evidence="15" id="KW-1185">Reference proteome</keyword>
<dbReference type="InterPro" id="IPR009100">
    <property type="entry name" value="AcylCoA_DH/oxidase_NM_dom_sf"/>
</dbReference>
<dbReference type="FunFam" id="1.20.140.10:FF:000001">
    <property type="entry name" value="Acyl-CoA dehydrogenase"/>
    <property type="match status" value="1"/>
</dbReference>
<dbReference type="FunFam" id="2.40.110.10:FF:000002">
    <property type="entry name" value="Acyl-CoA dehydrogenase fadE12"/>
    <property type="match status" value="1"/>
</dbReference>
<accession>A0A852ZWI2</accession>
<dbReference type="PROSITE" id="PS00072">
    <property type="entry name" value="ACYL_COA_DH_1"/>
    <property type="match status" value="1"/>
</dbReference>
<dbReference type="GO" id="GO:0005737">
    <property type="term" value="C:cytoplasm"/>
    <property type="evidence" value="ECO:0007669"/>
    <property type="project" value="TreeGrafter"/>
</dbReference>
<evidence type="ECO:0000313" key="14">
    <source>
        <dbReference type="EMBL" id="NYH93659.1"/>
    </source>
</evidence>
<keyword evidence="4 10" id="KW-0285">Flavoprotein</keyword>
<protein>
    <recommendedName>
        <fullName evidence="8">Acyl-[acyl-carrier-protein] dehydrogenase MbtN</fullName>
    </recommendedName>
    <alternativeName>
        <fullName evidence="9">Mycobactin synthase protein N</fullName>
    </alternativeName>
</protein>
<dbReference type="Pfam" id="PF00441">
    <property type="entry name" value="Acyl-CoA_dh_1"/>
    <property type="match status" value="1"/>
</dbReference>
<dbReference type="Pfam" id="PF02771">
    <property type="entry name" value="Acyl-CoA_dh_N"/>
    <property type="match status" value="1"/>
</dbReference>
<dbReference type="RefSeq" id="WP_179791158.1">
    <property type="nucleotide sequence ID" value="NZ_BAAARR010000012.1"/>
</dbReference>
<organism evidence="14 15">
    <name type="scientific">Actinopolymorpha rutila</name>
    <dbReference type="NCBI Taxonomy" id="446787"/>
    <lineage>
        <taxon>Bacteria</taxon>
        <taxon>Bacillati</taxon>
        <taxon>Actinomycetota</taxon>
        <taxon>Actinomycetes</taxon>
        <taxon>Propionibacteriales</taxon>
        <taxon>Actinopolymorphaceae</taxon>
        <taxon>Actinopolymorpha</taxon>
    </lineage>
</organism>
<feature type="domain" description="Acyl-CoA oxidase/dehydrogenase middle" evidence="12">
    <location>
        <begin position="124"/>
        <end position="218"/>
    </location>
</feature>
<evidence type="ECO:0000256" key="3">
    <source>
        <dbReference type="ARBA" id="ARBA00009347"/>
    </source>
</evidence>
<dbReference type="InterPro" id="IPR036250">
    <property type="entry name" value="AcylCo_DH-like_C"/>
</dbReference>
<dbReference type="InterPro" id="IPR006089">
    <property type="entry name" value="Acyl-CoA_DH_CS"/>
</dbReference>
<dbReference type="Proteomes" id="UP000579605">
    <property type="component" value="Unassembled WGS sequence"/>
</dbReference>
<evidence type="ECO:0000256" key="2">
    <source>
        <dbReference type="ARBA" id="ARBA00005102"/>
    </source>
</evidence>
<proteinExistence type="inferred from homology"/>
<evidence type="ECO:0000256" key="5">
    <source>
        <dbReference type="ARBA" id="ARBA00022827"/>
    </source>
</evidence>
<feature type="domain" description="Acyl-CoA dehydrogenase/oxidase N-terminal" evidence="13">
    <location>
        <begin position="9"/>
        <end position="120"/>
    </location>
</feature>
<dbReference type="InterPro" id="IPR009075">
    <property type="entry name" value="AcylCo_DH/oxidase_C"/>
</dbReference>
<dbReference type="InterPro" id="IPR006091">
    <property type="entry name" value="Acyl-CoA_Oxase/DH_mid-dom"/>
</dbReference>
<dbReference type="PANTHER" id="PTHR48083">
    <property type="entry name" value="MEDIUM-CHAIN SPECIFIC ACYL-COA DEHYDROGENASE, MITOCHONDRIAL-RELATED"/>
    <property type="match status" value="1"/>
</dbReference>
<dbReference type="SUPFAM" id="SSF56645">
    <property type="entry name" value="Acyl-CoA dehydrogenase NM domain-like"/>
    <property type="match status" value="1"/>
</dbReference>
<dbReference type="EMBL" id="JACBZH010000001">
    <property type="protein sequence ID" value="NYH93659.1"/>
    <property type="molecule type" value="Genomic_DNA"/>
</dbReference>
<dbReference type="PROSITE" id="PS00073">
    <property type="entry name" value="ACYL_COA_DH_2"/>
    <property type="match status" value="1"/>
</dbReference>
<keyword evidence="6 10" id="KW-0560">Oxidoreductase</keyword>
<evidence type="ECO:0000313" key="15">
    <source>
        <dbReference type="Proteomes" id="UP000579605"/>
    </source>
</evidence>
<evidence type="ECO:0000259" key="11">
    <source>
        <dbReference type="Pfam" id="PF00441"/>
    </source>
</evidence>
<dbReference type="Gene3D" id="1.20.140.10">
    <property type="entry name" value="Butyryl-CoA Dehydrogenase, subunit A, domain 3"/>
    <property type="match status" value="1"/>
</dbReference>
<dbReference type="InterPro" id="IPR046373">
    <property type="entry name" value="Acyl-CoA_Oxase/DH_mid-dom_sf"/>
</dbReference>
<evidence type="ECO:0000256" key="4">
    <source>
        <dbReference type="ARBA" id="ARBA00022630"/>
    </source>
</evidence>
<dbReference type="GO" id="GO:0003995">
    <property type="term" value="F:acyl-CoA dehydrogenase activity"/>
    <property type="evidence" value="ECO:0007669"/>
    <property type="project" value="InterPro"/>
</dbReference>
<dbReference type="Gene3D" id="2.40.110.10">
    <property type="entry name" value="Butyryl-CoA Dehydrogenase, subunit A, domain 2"/>
    <property type="match status" value="1"/>
</dbReference>
<dbReference type="PANTHER" id="PTHR48083:SF20">
    <property type="entry name" value="LONG-CHAIN SPECIFIC ACYL-COA DEHYDROGENASE, MITOCHONDRIAL"/>
    <property type="match status" value="1"/>
</dbReference>
<dbReference type="InterPro" id="IPR050741">
    <property type="entry name" value="Acyl-CoA_dehydrogenase"/>
</dbReference>
<comment type="pathway">
    <text evidence="2">Siderophore biosynthesis; mycobactin biosynthesis.</text>
</comment>
<dbReference type="InterPro" id="IPR037069">
    <property type="entry name" value="AcylCoA_DH/ox_N_sf"/>
</dbReference>
<evidence type="ECO:0000256" key="6">
    <source>
        <dbReference type="ARBA" id="ARBA00023002"/>
    </source>
</evidence>